<evidence type="ECO:0000313" key="1">
    <source>
        <dbReference type="EMBL" id="GFO44802.1"/>
    </source>
</evidence>
<comment type="caution">
    <text evidence="1">The sequence shown here is derived from an EMBL/GenBank/DDBJ whole genome shotgun (WGS) entry which is preliminary data.</text>
</comment>
<name>A0AAV4DKK1_9GAST</name>
<dbReference type="EMBL" id="BLXT01007982">
    <property type="protein sequence ID" value="GFO44802.1"/>
    <property type="molecule type" value="Genomic_DNA"/>
</dbReference>
<gene>
    <name evidence="1" type="ORF">PoB_007130700</name>
</gene>
<accession>A0AAV4DKK1</accession>
<sequence>MNSYSSNHPIRIKITAEVLNDRVFIPSGVVGDGRYGIYILWPDETASRICGPVGEMTRSHELKAVNECLRVVMMRQRERAALPGVVIFTDCRVLVQALGGSGRESVGGMVL</sequence>
<organism evidence="1 2">
    <name type="scientific">Plakobranchus ocellatus</name>
    <dbReference type="NCBI Taxonomy" id="259542"/>
    <lineage>
        <taxon>Eukaryota</taxon>
        <taxon>Metazoa</taxon>
        <taxon>Spiralia</taxon>
        <taxon>Lophotrochozoa</taxon>
        <taxon>Mollusca</taxon>
        <taxon>Gastropoda</taxon>
        <taxon>Heterobranchia</taxon>
        <taxon>Euthyneura</taxon>
        <taxon>Panpulmonata</taxon>
        <taxon>Sacoglossa</taxon>
        <taxon>Placobranchoidea</taxon>
        <taxon>Plakobranchidae</taxon>
        <taxon>Plakobranchus</taxon>
    </lineage>
</organism>
<proteinExistence type="predicted"/>
<evidence type="ECO:0008006" key="3">
    <source>
        <dbReference type="Google" id="ProtNLM"/>
    </source>
</evidence>
<protein>
    <recommendedName>
        <fullName evidence="3">RNase H type-1 domain-containing protein</fullName>
    </recommendedName>
</protein>
<keyword evidence="2" id="KW-1185">Reference proteome</keyword>
<evidence type="ECO:0000313" key="2">
    <source>
        <dbReference type="Proteomes" id="UP000735302"/>
    </source>
</evidence>
<dbReference type="AlphaFoldDB" id="A0AAV4DKK1"/>
<reference evidence="1 2" key="1">
    <citation type="journal article" date="2021" name="Elife">
        <title>Chloroplast acquisition without the gene transfer in kleptoplastic sea slugs, Plakobranchus ocellatus.</title>
        <authorList>
            <person name="Maeda T."/>
            <person name="Takahashi S."/>
            <person name="Yoshida T."/>
            <person name="Shimamura S."/>
            <person name="Takaki Y."/>
            <person name="Nagai Y."/>
            <person name="Toyoda A."/>
            <person name="Suzuki Y."/>
            <person name="Arimoto A."/>
            <person name="Ishii H."/>
            <person name="Satoh N."/>
            <person name="Nishiyama T."/>
            <person name="Hasebe M."/>
            <person name="Maruyama T."/>
            <person name="Minagawa J."/>
            <person name="Obokata J."/>
            <person name="Shigenobu S."/>
        </authorList>
    </citation>
    <scope>NUCLEOTIDE SEQUENCE [LARGE SCALE GENOMIC DNA]</scope>
</reference>
<dbReference type="Proteomes" id="UP000735302">
    <property type="component" value="Unassembled WGS sequence"/>
</dbReference>